<evidence type="ECO:0000256" key="7">
    <source>
        <dbReference type="ARBA" id="ARBA00035179"/>
    </source>
</evidence>
<reference evidence="8" key="1">
    <citation type="submission" date="2021-10" db="EMBL/GenBank/DDBJ databases">
        <title>Tropical sea cucumber genome reveals ecological adaptation and Cuvierian tubules defense mechanism.</title>
        <authorList>
            <person name="Chen T."/>
        </authorList>
    </citation>
    <scope>NUCLEOTIDE SEQUENCE</scope>
    <source>
        <strain evidence="8">Nanhai2018</strain>
        <tissue evidence="8">Muscle</tissue>
    </source>
</reference>
<keyword evidence="3 8" id="KW-0689">Ribosomal protein</keyword>
<dbReference type="OrthoDB" id="10252718at2759"/>
<evidence type="ECO:0000256" key="5">
    <source>
        <dbReference type="ARBA" id="ARBA00023274"/>
    </source>
</evidence>
<comment type="subcellular location">
    <subcellularLocation>
        <location evidence="1">Mitochondrion</location>
    </subcellularLocation>
</comment>
<keyword evidence="4" id="KW-0496">Mitochondrion</keyword>
<dbReference type="PANTHER" id="PTHR28595:SF1">
    <property type="entry name" value="LARGE RIBOSOMAL SUBUNIT PROTEIN ML54"/>
    <property type="match status" value="1"/>
</dbReference>
<sequence length="151" mass="17515">MAAALSNYFATRYMNLSSINSVFCMKNNFIKIFLSPSTSLNSIRPTFVPCAVSYAKKTGKAQPVSQVEEEVEEVNKNPQDLVKYCVGSNYFIEGKDIELKPDSEYPDWLWDLHIGPPKQLEELETNTIQYWRKLRKLNIKRNNRIAKLEKF</sequence>
<evidence type="ECO:0000256" key="3">
    <source>
        <dbReference type="ARBA" id="ARBA00022980"/>
    </source>
</evidence>
<gene>
    <name evidence="8" type="ORF">HOLleu_28355</name>
</gene>
<proteinExistence type="inferred from homology"/>
<organism evidence="8 9">
    <name type="scientific">Holothuria leucospilota</name>
    <name type="common">Black long sea cucumber</name>
    <name type="synonym">Mertensiothuria leucospilota</name>
    <dbReference type="NCBI Taxonomy" id="206669"/>
    <lineage>
        <taxon>Eukaryota</taxon>
        <taxon>Metazoa</taxon>
        <taxon>Echinodermata</taxon>
        <taxon>Eleutherozoa</taxon>
        <taxon>Echinozoa</taxon>
        <taxon>Holothuroidea</taxon>
        <taxon>Aspidochirotacea</taxon>
        <taxon>Aspidochirotida</taxon>
        <taxon>Holothuriidae</taxon>
        <taxon>Holothuria</taxon>
    </lineage>
</organism>
<evidence type="ECO:0000256" key="2">
    <source>
        <dbReference type="ARBA" id="ARBA00022946"/>
    </source>
</evidence>
<dbReference type="GO" id="GO:0003735">
    <property type="term" value="F:structural constituent of ribosome"/>
    <property type="evidence" value="ECO:0007669"/>
    <property type="project" value="TreeGrafter"/>
</dbReference>
<keyword evidence="5" id="KW-0687">Ribonucleoprotein</keyword>
<dbReference type="EMBL" id="JAIZAY010000014">
    <property type="protein sequence ID" value="KAJ8029054.1"/>
    <property type="molecule type" value="Genomic_DNA"/>
</dbReference>
<dbReference type="Proteomes" id="UP001152320">
    <property type="component" value="Chromosome 14"/>
</dbReference>
<evidence type="ECO:0000313" key="9">
    <source>
        <dbReference type="Proteomes" id="UP001152320"/>
    </source>
</evidence>
<dbReference type="GO" id="GO:0005762">
    <property type="term" value="C:mitochondrial large ribosomal subunit"/>
    <property type="evidence" value="ECO:0007669"/>
    <property type="project" value="TreeGrafter"/>
</dbReference>
<dbReference type="InterPro" id="IPR013870">
    <property type="entry name" value="Ribosomal_mL54"/>
</dbReference>
<evidence type="ECO:0000256" key="4">
    <source>
        <dbReference type="ARBA" id="ARBA00023128"/>
    </source>
</evidence>
<dbReference type="AlphaFoldDB" id="A0A9Q1H0B8"/>
<name>A0A9Q1H0B8_HOLLE</name>
<accession>A0A9Q1H0B8</accession>
<keyword evidence="9" id="KW-1185">Reference proteome</keyword>
<comment type="caution">
    <text evidence="8">The sequence shown here is derived from an EMBL/GenBank/DDBJ whole genome shotgun (WGS) entry which is preliminary data.</text>
</comment>
<dbReference type="Pfam" id="PF08561">
    <property type="entry name" value="Ribosomal_L37"/>
    <property type="match status" value="1"/>
</dbReference>
<keyword evidence="2" id="KW-0809">Transit peptide</keyword>
<evidence type="ECO:0000256" key="6">
    <source>
        <dbReference type="ARBA" id="ARBA00033752"/>
    </source>
</evidence>
<dbReference type="PANTHER" id="PTHR28595">
    <property type="entry name" value="39S RIBOSOMAL PROTEIN L54, MITOCHONDRIAL"/>
    <property type="match status" value="1"/>
</dbReference>
<comment type="similarity">
    <text evidence="6">Belongs to the mitochondrion-specific ribosomal protein mL54 family.</text>
</comment>
<protein>
    <recommendedName>
        <fullName evidence="7">Large ribosomal subunit protein mL54</fullName>
    </recommendedName>
</protein>
<evidence type="ECO:0000313" key="8">
    <source>
        <dbReference type="EMBL" id="KAJ8029054.1"/>
    </source>
</evidence>
<evidence type="ECO:0000256" key="1">
    <source>
        <dbReference type="ARBA" id="ARBA00004173"/>
    </source>
</evidence>